<reference evidence="2 3" key="1">
    <citation type="submission" date="2024-02" db="EMBL/GenBank/DDBJ databases">
        <title>A draft genome for the cacao thread blight pathogen Marasmius crinis-equi.</title>
        <authorList>
            <person name="Cohen S.P."/>
            <person name="Baruah I.K."/>
            <person name="Amoako-Attah I."/>
            <person name="Bukari Y."/>
            <person name="Meinhardt L.W."/>
            <person name="Bailey B.A."/>
        </authorList>
    </citation>
    <scope>NUCLEOTIDE SEQUENCE [LARGE SCALE GENOMIC DNA]</scope>
    <source>
        <strain evidence="2 3">GH-76</strain>
    </source>
</reference>
<protein>
    <submittedName>
        <fullName evidence="2">Uncharacterized protein</fullName>
    </submittedName>
</protein>
<name>A0ABR3EIY6_9AGAR</name>
<comment type="caution">
    <text evidence="2">The sequence shown here is derived from an EMBL/GenBank/DDBJ whole genome shotgun (WGS) entry which is preliminary data.</text>
</comment>
<sequence length="83" mass="9121">MDYPPGNPTTITESSFHALIPNDGFSDPLPVDQQAIASVPPEDYSTIVPQPPYNDITMMQTILEVTDIEESTGSNTMDRVNHD</sequence>
<organism evidence="2 3">
    <name type="scientific">Marasmius crinis-equi</name>
    <dbReference type="NCBI Taxonomy" id="585013"/>
    <lineage>
        <taxon>Eukaryota</taxon>
        <taxon>Fungi</taxon>
        <taxon>Dikarya</taxon>
        <taxon>Basidiomycota</taxon>
        <taxon>Agaricomycotina</taxon>
        <taxon>Agaricomycetes</taxon>
        <taxon>Agaricomycetidae</taxon>
        <taxon>Agaricales</taxon>
        <taxon>Marasmiineae</taxon>
        <taxon>Marasmiaceae</taxon>
        <taxon>Marasmius</taxon>
    </lineage>
</organism>
<proteinExistence type="predicted"/>
<evidence type="ECO:0000256" key="1">
    <source>
        <dbReference type="SAM" id="MobiDB-lite"/>
    </source>
</evidence>
<feature type="region of interest" description="Disordered" evidence="1">
    <location>
        <begin position="1"/>
        <end position="31"/>
    </location>
</feature>
<gene>
    <name evidence="2" type="ORF">V5O48_019263</name>
</gene>
<accession>A0ABR3EIY6</accession>
<evidence type="ECO:0000313" key="2">
    <source>
        <dbReference type="EMBL" id="KAL0562815.1"/>
    </source>
</evidence>
<dbReference type="EMBL" id="JBAHYK010004435">
    <property type="protein sequence ID" value="KAL0562815.1"/>
    <property type="molecule type" value="Genomic_DNA"/>
</dbReference>
<keyword evidence="3" id="KW-1185">Reference proteome</keyword>
<evidence type="ECO:0000313" key="3">
    <source>
        <dbReference type="Proteomes" id="UP001465976"/>
    </source>
</evidence>
<dbReference type="Proteomes" id="UP001465976">
    <property type="component" value="Unassembled WGS sequence"/>
</dbReference>